<dbReference type="Gene3D" id="2.50.20.10">
    <property type="entry name" value="Lipoprotein localisation LolA/LolB/LppX"/>
    <property type="match status" value="1"/>
</dbReference>
<dbReference type="CDD" id="cd16325">
    <property type="entry name" value="LolA"/>
    <property type="match status" value="1"/>
</dbReference>
<keyword evidence="1 2" id="KW-0732">Signal</keyword>
<proteinExistence type="predicted"/>
<dbReference type="Pfam" id="PF03548">
    <property type="entry name" value="LolA"/>
    <property type="match status" value="1"/>
</dbReference>
<evidence type="ECO:0000256" key="1">
    <source>
        <dbReference type="ARBA" id="ARBA00022729"/>
    </source>
</evidence>
<protein>
    <submittedName>
        <fullName evidence="3">Outer membrane lipoprotein carrier protein</fullName>
    </submittedName>
</protein>
<sequence>MRLRVLIILFFIFVSQGVFAQPDILDKMQAKYEQINSFQAEFYQTLTNAATKEQEVRKGIIYYQKPGLILWEVLSPDPEKLVVGEKFVWDYFPEENTVYKYRREQILTSKTMLKFISGKANVKEDFVPEFQGKQKDGLKFKLVPKKPEPSLVLAYVWIDKDSYLLNRVMLIDFFGNGNELSIVNTKINQEFNPNLFRFKVKKDMEVIDNTSNS</sequence>
<dbReference type="InterPro" id="IPR004564">
    <property type="entry name" value="OM_lipoprot_carrier_LolA-like"/>
</dbReference>
<dbReference type="Proteomes" id="UP000199602">
    <property type="component" value="Unassembled WGS sequence"/>
</dbReference>
<dbReference type="STRING" id="206665.SAMN04488516_10527"/>
<dbReference type="PANTHER" id="PTHR35869">
    <property type="entry name" value="OUTER-MEMBRANE LIPOPROTEIN CARRIER PROTEIN"/>
    <property type="match status" value="1"/>
</dbReference>
<dbReference type="AlphaFoldDB" id="A0A1H0DIA0"/>
<dbReference type="SUPFAM" id="SSF89392">
    <property type="entry name" value="Prokaryotic lipoproteins and lipoprotein localization factors"/>
    <property type="match status" value="1"/>
</dbReference>
<evidence type="ECO:0000313" key="3">
    <source>
        <dbReference type="EMBL" id="SDN69741.1"/>
    </source>
</evidence>
<dbReference type="EMBL" id="FNIN01000005">
    <property type="protein sequence ID" value="SDN69741.1"/>
    <property type="molecule type" value="Genomic_DNA"/>
</dbReference>
<feature type="signal peptide" evidence="2">
    <location>
        <begin position="1"/>
        <end position="20"/>
    </location>
</feature>
<dbReference type="InterPro" id="IPR029046">
    <property type="entry name" value="LolA/LolB/LppX"/>
</dbReference>
<gene>
    <name evidence="3" type="ORF">SAMN04488516_10527</name>
</gene>
<evidence type="ECO:0000256" key="2">
    <source>
        <dbReference type="SAM" id="SignalP"/>
    </source>
</evidence>
<dbReference type="RefSeq" id="WP_092064997.1">
    <property type="nucleotide sequence ID" value="NZ_FNIN01000005.1"/>
</dbReference>
<accession>A0A1H0DIA0</accession>
<feature type="chain" id="PRO_5011690307" evidence="2">
    <location>
        <begin position="21"/>
        <end position="213"/>
    </location>
</feature>
<dbReference type="PANTHER" id="PTHR35869:SF1">
    <property type="entry name" value="OUTER-MEMBRANE LIPOPROTEIN CARRIER PROTEIN"/>
    <property type="match status" value="1"/>
</dbReference>
<evidence type="ECO:0000313" key="4">
    <source>
        <dbReference type="Proteomes" id="UP000199602"/>
    </source>
</evidence>
<name>A0A1H0DIA0_9BACT</name>
<keyword evidence="4" id="KW-1185">Reference proteome</keyword>
<dbReference type="OrthoDB" id="9785727at2"/>
<reference evidence="3 4" key="1">
    <citation type="submission" date="2016-10" db="EMBL/GenBank/DDBJ databases">
        <authorList>
            <person name="de Groot N.N."/>
        </authorList>
    </citation>
    <scope>NUCLEOTIDE SEQUENCE [LARGE SCALE GENOMIC DNA]</scope>
    <source>
        <strain evidence="3 4">DSM 15269</strain>
    </source>
</reference>
<organism evidence="3 4">
    <name type="scientific">Desulfonauticus submarinus</name>
    <dbReference type="NCBI Taxonomy" id="206665"/>
    <lineage>
        <taxon>Bacteria</taxon>
        <taxon>Pseudomonadati</taxon>
        <taxon>Thermodesulfobacteriota</taxon>
        <taxon>Desulfovibrionia</taxon>
        <taxon>Desulfovibrionales</taxon>
        <taxon>Desulfonauticaceae</taxon>
        <taxon>Desulfonauticus</taxon>
    </lineage>
</organism>
<keyword evidence="3" id="KW-0449">Lipoprotein</keyword>